<dbReference type="InterPro" id="IPR058714">
    <property type="entry name" value="LpqS"/>
</dbReference>
<sequence length="150" mass="15767" precursor="true">MRIWGRCPRSGRARLGLVAALLAGIAVALGVPMAHCLAGASHPVRPEHHHQVLITVSGIAAPNPAAVSAHPHAGTAVHAAWCSVLEAAPAVIARADNPLRVLWVVAAVPGAGIAAMWWSARVGRGPPRRPNRTTPRFGRVLLTDLCIIRR</sequence>
<keyword evidence="3" id="KW-1185">Reference proteome</keyword>
<gene>
    <name evidence="2" type="ORF">CCUG63697_04643</name>
</gene>
<keyword evidence="1" id="KW-0812">Transmembrane</keyword>
<proteinExistence type="predicted"/>
<protein>
    <submittedName>
        <fullName evidence="2">Uncharacterized protein</fullName>
    </submittedName>
</protein>
<dbReference type="GeneID" id="45762825"/>
<dbReference type="AlphaFoldDB" id="A0A4R8QZF5"/>
<reference evidence="2 3" key="1">
    <citation type="journal article" date="2019" name="Sci. Rep.">
        <title>Extended insight into the Mycobacterium chelonae-abscessus complex through whole genome sequencing of Mycobacterium salmoniphilum outbreak and Mycobacterium salmoniphilum-like strains.</title>
        <authorList>
            <person name="Behra P.R.K."/>
            <person name="Das S."/>
            <person name="Pettersson B.M.F."/>
            <person name="Shirreff L."/>
            <person name="DuCote T."/>
            <person name="Jacobsson K.G."/>
            <person name="Ennis D.G."/>
            <person name="Kirsebom L.A."/>
        </authorList>
    </citation>
    <scope>NUCLEOTIDE SEQUENCE [LARGE SCALE GENOMIC DNA]</scope>
    <source>
        <strain evidence="2 3">CCUG 63697</strain>
    </source>
</reference>
<evidence type="ECO:0000313" key="3">
    <source>
        <dbReference type="Proteomes" id="UP000295165"/>
    </source>
</evidence>
<evidence type="ECO:0000313" key="2">
    <source>
        <dbReference type="EMBL" id="TDZ47588.1"/>
    </source>
</evidence>
<comment type="caution">
    <text evidence="2">The sequence shown here is derived from an EMBL/GenBank/DDBJ whole genome shotgun (WGS) entry which is preliminary data.</text>
</comment>
<dbReference type="EMBL" id="PECC01000030">
    <property type="protein sequence ID" value="TDZ47588.1"/>
    <property type="molecule type" value="Genomic_DNA"/>
</dbReference>
<feature type="transmembrane region" description="Helical" evidence="1">
    <location>
        <begin position="101"/>
        <end position="120"/>
    </location>
</feature>
<dbReference type="Proteomes" id="UP000295165">
    <property type="component" value="Unassembled WGS sequence"/>
</dbReference>
<keyword evidence="1" id="KW-0472">Membrane</keyword>
<dbReference type="Pfam" id="PF26327">
    <property type="entry name" value="LpqS"/>
    <property type="match status" value="1"/>
</dbReference>
<name>A0A4R8QZF5_9MYCO</name>
<dbReference type="RefSeq" id="WP_043079342.1">
    <property type="nucleotide sequence ID" value="NZ_PECB01000003.1"/>
</dbReference>
<keyword evidence="1" id="KW-1133">Transmembrane helix</keyword>
<accession>A0A4R8QZF5</accession>
<organism evidence="2 3">
    <name type="scientific">Mycobacteroides franklinii</name>
    <dbReference type="NCBI Taxonomy" id="948102"/>
    <lineage>
        <taxon>Bacteria</taxon>
        <taxon>Bacillati</taxon>
        <taxon>Actinomycetota</taxon>
        <taxon>Actinomycetes</taxon>
        <taxon>Mycobacteriales</taxon>
        <taxon>Mycobacteriaceae</taxon>
        <taxon>Mycobacteroides</taxon>
    </lineage>
</organism>
<evidence type="ECO:0000256" key="1">
    <source>
        <dbReference type="SAM" id="Phobius"/>
    </source>
</evidence>